<dbReference type="Proteomes" id="UP000031723">
    <property type="component" value="Segment"/>
</dbReference>
<keyword evidence="2" id="KW-1185">Reference proteome</keyword>
<evidence type="ECO:0000313" key="2">
    <source>
        <dbReference type="Proteomes" id="UP000031723"/>
    </source>
</evidence>
<dbReference type="GeneID" id="26635465"/>
<evidence type="ECO:0000313" key="1">
    <source>
        <dbReference type="EMBL" id="AJD82504.1"/>
    </source>
</evidence>
<proteinExistence type="predicted"/>
<dbReference type="RefSeq" id="YP_009209123.1">
    <property type="nucleotide sequence ID" value="NC_028914.1"/>
</dbReference>
<organism evidence="1 2">
    <name type="scientific">Mycobacterium phage Sheen</name>
    <dbReference type="NCBI Taxonomy" id="1589274"/>
    <lineage>
        <taxon>Viruses</taxon>
        <taxon>Duplodnaviria</taxon>
        <taxon>Heunggongvirae</taxon>
        <taxon>Uroviricota</taxon>
        <taxon>Caudoviricetes</taxon>
        <taxon>Sheenvirus</taxon>
        <taxon>Sheenvirus Sheen</taxon>
    </lineage>
</organism>
<reference evidence="1 2" key="1">
    <citation type="submission" date="2014-12" db="EMBL/GenBank/DDBJ databases">
        <authorList>
            <person name="Cote D."/>
            <person name="Daigle Z."/>
            <person name="Borges K.M."/>
            <person name="Adams S.D."/>
            <person name="Alvey R.M."/>
            <person name="Barekzi N."/>
            <person name="Beal Z.N."/>
            <person name="Briggs L.A."/>
            <person name="Brown T."/>
            <person name="Coomans R.J."/>
            <person name="D'Elia T."/>
            <person name="Doss J.H."/>
            <person name="Ellsworth J.A."/>
            <person name="Ettinger W.F."/>
            <person name="Fox D.J."/>
            <person name="Gauthier D.T."/>
            <person name="Andriolo J.M."/>
            <person name="Grubb S."/>
            <person name="Gugssa A.H."/>
            <person name="Hauser C.R."/>
            <person name="Hull A.K."/>
            <person name="Jackson N."/>
            <person name="Kart M.U."/>
            <person name="Korey C.A."/>
            <person name="Makemson J."/>
            <person name="McKinney A.L."/>
            <person name="Nelson P.R."/>
            <person name="Newman R.H."/>
            <person name="Powell G."/>
            <person name="Rodriguez-Lanetty M."/>
            <person name="Royer D."/>
            <person name="Sabila M.H."/>
            <person name="Sadana R."/>
            <person name="Saha S."/>
            <person name="Sangster N."/>
            <person name="Slowan-Pomeroy T."/>
            <person name="Urbinati C.R."/>
            <person name="Ward R.E."/>
            <person name="Warner M."/>
            <person name="Williamson B."/>
            <person name="Biederman B."/>
            <person name="Cresawn S.G."/>
            <person name="Bowman C.A."/>
            <person name="Russell D.A."/>
            <person name="Pope W.H."/>
            <person name="Jacobs-Sera D."/>
            <person name="Hendrix R.W."/>
            <person name="Hatfull G.H."/>
        </authorList>
    </citation>
    <scope>NUCLEOTIDE SEQUENCE [LARGE SCALE GENOMIC DNA]</scope>
</reference>
<gene>
    <name evidence="1" type="primary">86</name>
    <name evidence="1" type="ORF">SHEEN_86</name>
</gene>
<dbReference type="OrthoDB" id="25114at10239"/>
<dbReference type="KEGG" id="vg:26635465"/>
<protein>
    <submittedName>
        <fullName evidence="1">Uncharacterized protein</fullName>
    </submittedName>
</protein>
<name>A0A0B5A3P0_9CAUD</name>
<accession>A0A0B5A3P0</accession>
<dbReference type="EMBL" id="KP273225">
    <property type="protein sequence ID" value="AJD82504.1"/>
    <property type="molecule type" value="Genomic_DNA"/>
</dbReference>
<sequence>MTRGSTVRNDGSIGRASAGFAWGESLTIVRRDSHSYGTDRYVVRNAAGRHGYLYF</sequence>